<reference evidence="1 2" key="1">
    <citation type="submission" date="2020-08" db="EMBL/GenBank/DDBJ databases">
        <title>Genomic Encyclopedia of Type Strains, Phase III (KMG-III): the genomes of soil and plant-associated and newly described type strains.</title>
        <authorList>
            <person name="Whitman W."/>
        </authorList>
    </citation>
    <scope>NUCLEOTIDE SEQUENCE [LARGE SCALE GENOMIC DNA]</scope>
    <source>
        <strain evidence="1 2">CECT 4462</strain>
    </source>
</reference>
<evidence type="ECO:0000313" key="1">
    <source>
        <dbReference type="EMBL" id="MBB3104436.1"/>
    </source>
</evidence>
<keyword evidence="2" id="KW-1185">Reference proteome</keyword>
<name>A0A839T7J8_AZOMA</name>
<evidence type="ECO:0000313" key="2">
    <source>
        <dbReference type="Proteomes" id="UP000549250"/>
    </source>
</evidence>
<dbReference type="AlphaFoldDB" id="A0A839T7J8"/>
<protein>
    <submittedName>
        <fullName evidence="1">Uncharacterized protein</fullName>
    </submittedName>
</protein>
<accession>A0A839T7J8</accession>
<proteinExistence type="predicted"/>
<dbReference type="RefSeq" id="WP_183167304.1">
    <property type="nucleotide sequence ID" value="NZ_JACHXI010000015.1"/>
</dbReference>
<organism evidence="1 2">
    <name type="scientific">Azomonas macrocytogenes</name>
    <name type="common">Azotobacter macrocytogenes</name>
    <dbReference type="NCBI Taxonomy" id="69962"/>
    <lineage>
        <taxon>Bacteria</taxon>
        <taxon>Pseudomonadati</taxon>
        <taxon>Pseudomonadota</taxon>
        <taxon>Gammaproteobacteria</taxon>
        <taxon>Pseudomonadales</taxon>
        <taxon>Pseudomonadaceae</taxon>
        <taxon>Azomonas</taxon>
    </lineage>
</organism>
<sequence>MIAPDRQCIAAAALETLNAHLAFELAVLQIDFLEVAVGLLLFQHQLNQPGLQGAADALDVIRPISFAIAVRFVRTLPTSPARCSRRFRS</sequence>
<comment type="caution">
    <text evidence="1">The sequence shown here is derived from an EMBL/GenBank/DDBJ whole genome shotgun (WGS) entry which is preliminary data.</text>
</comment>
<gene>
    <name evidence="1" type="ORF">FHR87_002852</name>
</gene>
<dbReference type="EMBL" id="JACHXI010000015">
    <property type="protein sequence ID" value="MBB3104436.1"/>
    <property type="molecule type" value="Genomic_DNA"/>
</dbReference>
<dbReference type="Proteomes" id="UP000549250">
    <property type="component" value="Unassembled WGS sequence"/>
</dbReference>